<gene>
    <name evidence="7" type="ORF">SAMN02745973_01907</name>
</gene>
<dbReference type="Gene3D" id="3.40.1190.20">
    <property type="match status" value="1"/>
</dbReference>
<dbReference type="SUPFAM" id="SSF53613">
    <property type="entry name" value="Ribokinase-like"/>
    <property type="match status" value="1"/>
</dbReference>
<protein>
    <submittedName>
        <fullName evidence="7">2-keto-3-deoxygluconate kinase</fullName>
    </submittedName>
</protein>
<evidence type="ECO:0000259" key="6">
    <source>
        <dbReference type="Pfam" id="PF00294"/>
    </source>
</evidence>
<keyword evidence="4 7" id="KW-0418">Kinase</keyword>
<evidence type="ECO:0000256" key="1">
    <source>
        <dbReference type="ARBA" id="ARBA00010688"/>
    </source>
</evidence>
<name>A0A1T4P3C4_9FIRM</name>
<feature type="domain" description="Carbohydrate kinase PfkB" evidence="6">
    <location>
        <begin position="13"/>
        <end position="312"/>
    </location>
</feature>
<dbReference type="InterPro" id="IPR011611">
    <property type="entry name" value="PfkB_dom"/>
</dbReference>
<dbReference type="PANTHER" id="PTHR43085">
    <property type="entry name" value="HEXOKINASE FAMILY MEMBER"/>
    <property type="match status" value="1"/>
</dbReference>
<evidence type="ECO:0000256" key="5">
    <source>
        <dbReference type="ARBA" id="ARBA00022840"/>
    </source>
</evidence>
<keyword evidence="8" id="KW-1185">Reference proteome</keyword>
<evidence type="ECO:0000313" key="7">
    <source>
        <dbReference type="EMBL" id="SJZ85922.1"/>
    </source>
</evidence>
<dbReference type="GO" id="GO:0016301">
    <property type="term" value="F:kinase activity"/>
    <property type="evidence" value="ECO:0007669"/>
    <property type="project" value="UniProtKB-KW"/>
</dbReference>
<sequence>MQLDNKEVSLSPEVITLGEPMAVLIAQETGELKNVSHFLRGIAGAELNVAISLTRLGHSCSYITRLGKDPFGEYIYDYIRSTKIDHKYIYFDKEYNTGLYLKSKPLNGEDPIIYYYRKNSAASHLATKDIEKVDFKGYKILHITGITAALSKNCKDALYLAIEKARKNNLLISFDTNIRRALWKNEKEMKKVLNKIAFESDIVLPGIGEGRELTGKNTPEQIADYYIQNGSKAVIIKIGKSGAYYKTKEESGQVDGFKIENIVDTVGAGDGFASGLLSGILDGKSIKDSVKTGNAVASIIIQHKGDNAPLPTKEELDQYIFENYSKKILVSKNYNR</sequence>
<evidence type="ECO:0000256" key="2">
    <source>
        <dbReference type="ARBA" id="ARBA00022679"/>
    </source>
</evidence>
<comment type="similarity">
    <text evidence="1">Belongs to the carbohydrate kinase PfkB family.</text>
</comment>
<reference evidence="7 8" key="1">
    <citation type="submission" date="2017-02" db="EMBL/GenBank/DDBJ databases">
        <authorList>
            <person name="Peterson S.W."/>
        </authorList>
    </citation>
    <scope>NUCLEOTIDE SEQUENCE [LARGE SCALE GENOMIC DNA]</scope>
    <source>
        <strain evidence="7 8">DSM 15102</strain>
    </source>
</reference>
<evidence type="ECO:0000313" key="8">
    <source>
        <dbReference type="Proteomes" id="UP000196365"/>
    </source>
</evidence>
<dbReference type="PANTHER" id="PTHR43085:SF1">
    <property type="entry name" value="PSEUDOURIDINE KINASE-RELATED"/>
    <property type="match status" value="1"/>
</dbReference>
<evidence type="ECO:0000256" key="3">
    <source>
        <dbReference type="ARBA" id="ARBA00022741"/>
    </source>
</evidence>
<proteinExistence type="inferred from homology"/>
<dbReference type="PROSITE" id="PS00584">
    <property type="entry name" value="PFKB_KINASES_2"/>
    <property type="match status" value="1"/>
</dbReference>
<dbReference type="InterPro" id="IPR050306">
    <property type="entry name" value="PfkB_Carbo_kinase"/>
</dbReference>
<keyword evidence="5" id="KW-0067">ATP-binding</keyword>
<keyword evidence="2" id="KW-0808">Transferase</keyword>
<evidence type="ECO:0000256" key="4">
    <source>
        <dbReference type="ARBA" id="ARBA00022777"/>
    </source>
</evidence>
<dbReference type="InterPro" id="IPR002173">
    <property type="entry name" value="Carboh/pur_kinase_PfkB_CS"/>
</dbReference>
<keyword evidence="3" id="KW-0547">Nucleotide-binding</keyword>
<dbReference type="InterPro" id="IPR029056">
    <property type="entry name" value="Ribokinase-like"/>
</dbReference>
<dbReference type="GO" id="GO:0005524">
    <property type="term" value="F:ATP binding"/>
    <property type="evidence" value="ECO:0007669"/>
    <property type="project" value="UniProtKB-KW"/>
</dbReference>
<dbReference type="CDD" id="cd01166">
    <property type="entry name" value="KdgK"/>
    <property type="match status" value="1"/>
</dbReference>
<dbReference type="EMBL" id="FUWV01000014">
    <property type="protein sequence ID" value="SJZ85922.1"/>
    <property type="molecule type" value="Genomic_DNA"/>
</dbReference>
<dbReference type="AlphaFoldDB" id="A0A1T4P3C4"/>
<accession>A0A1T4P3C4</accession>
<dbReference type="RefSeq" id="WP_242960308.1">
    <property type="nucleotide sequence ID" value="NZ_FUWV01000014.1"/>
</dbReference>
<organism evidence="7 8">
    <name type="scientific">Garciella nitratireducens DSM 15102</name>
    <dbReference type="NCBI Taxonomy" id="1121911"/>
    <lineage>
        <taxon>Bacteria</taxon>
        <taxon>Bacillati</taxon>
        <taxon>Bacillota</taxon>
        <taxon>Clostridia</taxon>
        <taxon>Eubacteriales</taxon>
        <taxon>Eubacteriaceae</taxon>
        <taxon>Garciella</taxon>
    </lineage>
</organism>
<dbReference type="Pfam" id="PF00294">
    <property type="entry name" value="PfkB"/>
    <property type="match status" value="1"/>
</dbReference>
<dbReference type="Proteomes" id="UP000196365">
    <property type="component" value="Unassembled WGS sequence"/>
</dbReference>